<dbReference type="Proteomes" id="UP000317155">
    <property type="component" value="Unassembled WGS sequence"/>
</dbReference>
<keyword evidence="5" id="KW-1185">Reference proteome</keyword>
<feature type="chain" id="PRO_5022188663" evidence="2">
    <location>
        <begin position="27"/>
        <end position="461"/>
    </location>
</feature>
<dbReference type="InterPro" id="IPR051829">
    <property type="entry name" value="Multiheme_Cytochr_ET"/>
</dbReference>
<evidence type="ECO:0000313" key="5">
    <source>
        <dbReference type="Proteomes" id="UP000317155"/>
    </source>
</evidence>
<gene>
    <name evidence="4" type="ORF">FL622_11485</name>
</gene>
<dbReference type="RefSeq" id="WP_092058436.1">
    <property type="nucleotide sequence ID" value="NZ_FOJJ01000040.1"/>
</dbReference>
<feature type="domain" description="Cytochrome c-552/4" evidence="3">
    <location>
        <begin position="46"/>
        <end position="127"/>
    </location>
</feature>
<dbReference type="Pfam" id="PF13435">
    <property type="entry name" value="Cytochrome_C554"/>
    <property type="match status" value="1"/>
</dbReference>
<dbReference type="PIRSF" id="PIRSF039014">
    <property type="entry name" value="OTR_cyc"/>
    <property type="match status" value="1"/>
</dbReference>
<dbReference type="SUPFAM" id="SSF48695">
    <property type="entry name" value="Multiheme cytochromes"/>
    <property type="match status" value="1"/>
</dbReference>
<comment type="caution">
    <text evidence="4">The sequence shown here is derived from an EMBL/GenBank/DDBJ whole genome shotgun (WGS) entry which is preliminary data.</text>
</comment>
<sequence>MRNVKLPHTLLLALTFVAATATAAFATDHSEFFDKPFKSGPEVTAKCLECHEDAATEVMKSSHWTWSAPQEIDGKKVNRGKTNAINNFCVSVNANWPRCTSCHIGYGWKDASFDFTKAENIDCLVCHDTTGSYKKTATGAGHPDEAVDLMYVARNVGAPKRENCGSCHFFGGGGDAVKHGDLDSSMEYPEKSVDVHMAADGNDFTCQTCHETSGHHITGNAMVVSPGNASHIGCEKCHTEAPHKESVLNQHGAAVACQTCHIPVFAKEEATKTSWDWSTAGKDFKEEKDEYGRSTYTKAKGHFTWGKKIVPTYAWYNGSAGAYLLGDKMDPSKETLLSYPKGEITDAKAKIFPFKVHTGKQPYDKKHNILITPKVFGDDGFWKTYDWDQAAKLGMAASNLPFSGDIGFAETKMYWAINHMVSPKEEALGCLDCHGDQARMDWKALGYEGDPLRTGKSRAEK</sequence>
<name>A0A550JAP8_9BACT</name>
<dbReference type="InterPro" id="IPR024673">
    <property type="entry name" value="Octahem_Cyt_c"/>
</dbReference>
<accession>A0A550JAP8</accession>
<dbReference type="GO" id="GO:0016491">
    <property type="term" value="F:oxidoreductase activity"/>
    <property type="evidence" value="ECO:0007669"/>
    <property type="project" value="TreeGrafter"/>
</dbReference>
<keyword evidence="1 2" id="KW-0732">Signal</keyword>
<protein>
    <submittedName>
        <fullName evidence="4">Tetrathionate reductase family octaheme c-type cytochrome</fullName>
    </submittedName>
</protein>
<evidence type="ECO:0000256" key="2">
    <source>
        <dbReference type="SAM" id="SignalP"/>
    </source>
</evidence>
<dbReference type="InterPro" id="IPR036280">
    <property type="entry name" value="Multihaem_cyt_sf"/>
</dbReference>
<dbReference type="PANTHER" id="PTHR35038">
    <property type="entry name" value="DISSIMILATORY SULFITE REDUCTASE SIRA"/>
    <property type="match status" value="1"/>
</dbReference>
<dbReference type="OrthoDB" id="9788513at2"/>
<organism evidence="4 5">
    <name type="scientific">Trichloromonas acetexigens</name>
    <dbReference type="NCBI Taxonomy" id="38815"/>
    <lineage>
        <taxon>Bacteria</taxon>
        <taxon>Pseudomonadati</taxon>
        <taxon>Thermodesulfobacteriota</taxon>
        <taxon>Desulfuromonadia</taxon>
        <taxon>Desulfuromonadales</taxon>
        <taxon>Trichloromonadaceae</taxon>
        <taxon>Trichloromonas</taxon>
    </lineage>
</organism>
<dbReference type="PANTHER" id="PTHR35038:SF5">
    <property type="entry name" value="CYTOCHROME C-TYPE PROTEIN NRFB"/>
    <property type="match status" value="1"/>
</dbReference>
<evidence type="ECO:0000313" key="4">
    <source>
        <dbReference type="EMBL" id="TRO80251.1"/>
    </source>
</evidence>
<feature type="signal peptide" evidence="2">
    <location>
        <begin position="1"/>
        <end position="26"/>
    </location>
</feature>
<reference evidence="4 5" key="1">
    <citation type="submission" date="2019-07" db="EMBL/GenBank/DDBJ databases">
        <title>Insights of Desulfuromonas acetexigens electromicrobiology.</title>
        <authorList>
            <person name="Katuri K."/>
            <person name="Sapireddy V."/>
            <person name="Shaw D.R."/>
            <person name="Saikaly P."/>
        </authorList>
    </citation>
    <scope>NUCLEOTIDE SEQUENCE [LARGE SCALE GENOMIC DNA]</scope>
    <source>
        <strain evidence="4 5">2873</strain>
    </source>
</reference>
<dbReference type="Pfam" id="PF11783">
    <property type="entry name" value="Cytochrome_cB"/>
    <property type="match status" value="1"/>
</dbReference>
<dbReference type="EMBL" id="VJVV01000008">
    <property type="protein sequence ID" value="TRO80251.1"/>
    <property type="molecule type" value="Genomic_DNA"/>
</dbReference>
<dbReference type="Gene3D" id="1.10.1130.10">
    <property type="entry name" value="Flavocytochrome C3, Chain A"/>
    <property type="match status" value="1"/>
</dbReference>
<dbReference type="AlphaFoldDB" id="A0A550JAP8"/>
<evidence type="ECO:0000259" key="3">
    <source>
        <dbReference type="Pfam" id="PF13435"/>
    </source>
</evidence>
<proteinExistence type="predicted"/>
<dbReference type="NCBIfam" id="TIGR04315">
    <property type="entry name" value="octaheme_Shew"/>
    <property type="match status" value="1"/>
</dbReference>
<dbReference type="InterPro" id="IPR023155">
    <property type="entry name" value="Cyt_c-552/4"/>
</dbReference>
<evidence type="ECO:0000256" key="1">
    <source>
        <dbReference type="ARBA" id="ARBA00022729"/>
    </source>
</evidence>